<dbReference type="InterPro" id="IPR013740">
    <property type="entry name" value="Redoxin"/>
</dbReference>
<name>A0A0K1P9N0_9BACT</name>
<evidence type="ECO:0000256" key="1">
    <source>
        <dbReference type="ARBA" id="ARBA00004196"/>
    </source>
</evidence>
<proteinExistence type="predicted"/>
<evidence type="ECO:0000259" key="5">
    <source>
        <dbReference type="PROSITE" id="PS51352"/>
    </source>
</evidence>
<dbReference type="InterPro" id="IPR017937">
    <property type="entry name" value="Thioredoxin_CS"/>
</dbReference>
<keyword evidence="3" id="KW-1015">Disulfide bond</keyword>
<dbReference type="PANTHER" id="PTHR42852:SF6">
    <property type="entry name" value="THIOL:DISULFIDE INTERCHANGE PROTEIN DSBE"/>
    <property type="match status" value="1"/>
</dbReference>
<dbReference type="GO" id="GO:0017004">
    <property type="term" value="P:cytochrome complex assembly"/>
    <property type="evidence" value="ECO:0007669"/>
    <property type="project" value="UniProtKB-KW"/>
</dbReference>
<dbReference type="STRING" id="1391653.AKJ08_0206"/>
<dbReference type="Gene3D" id="3.40.30.10">
    <property type="entry name" value="Glutaredoxin"/>
    <property type="match status" value="1"/>
</dbReference>
<dbReference type="KEGG" id="vin:AKJ08_0206"/>
<evidence type="ECO:0000256" key="3">
    <source>
        <dbReference type="ARBA" id="ARBA00023157"/>
    </source>
</evidence>
<dbReference type="AlphaFoldDB" id="A0A0K1P9N0"/>
<dbReference type="Proteomes" id="UP000055590">
    <property type="component" value="Chromosome"/>
</dbReference>
<evidence type="ECO:0000256" key="4">
    <source>
        <dbReference type="ARBA" id="ARBA00023284"/>
    </source>
</evidence>
<dbReference type="InterPro" id="IPR013766">
    <property type="entry name" value="Thioredoxin_domain"/>
</dbReference>
<dbReference type="PANTHER" id="PTHR42852">
    <property type="entry name" value="THIOL:DISULFIDE INTERCHANGE PROTEIN DSBE"/>
    <property type="match status" value="1"/>
</dbReference>
<dbReference type="GO" id="GO:0030313">
    <property type="term" value="C:cell envelope"/>
    <property type="evidence" value="ECO:0007669"/>
    <property type="project" value="UniProtKB-SubCell"/>
</dbReference>
<dbReference type="RefSeq" id="WP_050727384.1">
    <property type="nucleotide sequence ID" value="NZ_CP012332.1"/>
</dbReference>
<evidence type="ECO:0000313" key="6">
    <source>
        <dbReference type="EMBL" id="AKU89819.1"/>
    </source>
</evidence>
<keyword evidence="7" id="KW-1185">Reference proteome</keyword>
<dbReference type="Pfam" id="PF08534">
    <property type="entry name" value="Redoxin"/>
    <property type="match status" value="1"/>
</dbReference>
<keyword evidence="2" id="KW-0201">Cytochrome c-type biogenesis</keyword>
<evidence type="ECO:0000256" key="2">
    <source>
        <dbReference type="ARBA" id="ARBA00022748"/>
    </source>
</evidence>
<organism evidence="6 7">
    <name type="scientific">Vulgatibacter incomptus</name>
    <dbReference type="NCBI Taxonomy" id="1391653"/>
    <lineage>
        <taxon>Bacteria</taxon>
        <taxon>Pseudomonadati</taxon>
        <taxon>Myxococcota</taxon>
        <taxon>Myxococcia</taxon>
        <taxon>Myxococcales</taxon>
        <taxon>Cystobacterineae</taxon>
        <taxon>Vulgatibacteraceae</taxon>
        <taxon>Vulgatibacter</taxon>
    </lineage>
</organism>
<feature type="domain" description="Thioredoxin" evidence="5">
    <location>
        <begin position="34"/>
        <end position="172"/>
    </location>
</feature>
<reference evidence="6 7" key="1">
    <citation type="submission" date="2015-08" db="EMBL/GenBank/DDBJ databases">
        <authorList>
            <person name="Babu N.S."/>
            <person name="Beckwith C.J."/>
            <person name="Beseler K.G."/>
            <person name="Brison A."/>
            <person name="Carone J.V."/>
            <person name="Caskin T.P."/>
            <person name="Diamond M."/>
            <person name="Durham M.E."/>
            <person name="Foxe J.M."/>
            <person name="Go M."/>
            <person name="Henderson B.A."/>
            <person name="Jones I.B."/>
            <person name="McGettigan J.A."/>
            <person name="Micheletti S.J."/>
            <person name="Nasrallah M.E."/>
            <person name="Ortiz D."/>
            <person name="Piller C.R."/>
            <person name="Privatt S.R."/>
            <person name="Schneider S.L."/>
            <person name="Sharp S."/>
            <person name="Smith T.C."/>
            <person name="Stanton J.D."/>
            <person name="Ullery H.E."/>
            <person name="Wilson R.J."/>
            <person name="Serrano M.G."/>
            <person name="Buck G."/>
            <person name="Lee V."/>
            <person name="Wang Y."/>
            <person name="Carvalho R."/>
            <person name="Voegtly L."/>
            <person name="Shi R."/>
            <person name="Duckworth R."/>
            <person name="Johnson A."/>
            <person name="Loviza R."/>
            <person name="Walstead R."/>
            <person name="Shah Z."/>
            <person name="Kiflezghi M."/>
            <person name="Wade K."/>
            <person name="Ball S.L."/>
            <person name="Bradley K.W."/>
            <person name="Asai D.J."/>
            <person name="Bowman C.A."/>
            <person name="Russell D.A."/>
            <person name="Pope W.H."/>
            <person name="Jacobs-Sera D."/>
            <person name="Hendrix R.W."/>
            <person name="Hatfull G.F."/>
        </authorList>
    </citation>
    <scope>NUCLEOTIDE SEQUENCE [LARGE SCALE GENOMIC DNA]</scope>
    <source>
        <strain evidence="6 7">DSM 27710</strain>
    </source>
</reference>
<accession>A0A0K1P9N0</accession>
<evidence type="ECO:0000313" key="7">
    <source>
        <dbReference type="Proteomes" id="UP000055590"/>
    </source>
</evidence>
<dbReference type="InterPro" id="IPR050553">
    <property type="entry name" value="Thioredoxin_ResA/DsbE_sf"/>
</dbReference>
<protein>
    <submittedName>
        <fullName evidence="6">Cytochrome c-type biogenesis protein CcmG/DsbE, thiol:disulfide oxidoreductase</fullName>
    </submittedName>
</protein>
<keyword evidence="4" id="KW-0676">Redox-active center</keyword>
<comment type="subcellular location">
    <subcellularLocation>
        <location evidence="1">Cell envelope</location>
    </subcellularLocation>
</comment>
<dbReference type="GO" id="GO:0016491">
    <property type="term" value="F:oxidoreductase activity"/>
    <property type="evidence" value="ECO:0007669"/>
    <property type="project" value="InterPro"/>
</dbReference>
<dbReference type="SUPFAM" id="SSF52833">
    <property type="entry name" value="Thioredoxin-like"/>
    <property type="match status" value="1"/>
</dbReference>
<dbReference type="InterPro" id="IPR036249">
    <property type="entry name" value="Thioredoxin-like_sf"/>
</dbReference>
<sequence length="175" mass="18872">MNKKVLLAGLVIVAPILVLFAVSFGRDPHAVHSPLVGREAPPFALASVDDGSPISLESLRGQPVVLNFWATWCLPCQQEHGVLYQGSRIFGDKVRFVGVVYEDEKPKIEEFLNRFGSGYPALLDEGGKIAIAYGVTGVPETFFIDASGNVVSKYNGPLSPDLLRTHVRGILGGQP</sequence>
<dbReference type="PROSITE" id="PS51352">
    <property type="entry name" value="THIOREDOXIN_2"/>
    <property type="match status" value="1"/>
</dbReference>
<dbReference type="EMBL" id="CP012332">
    <property type="protein sequence ID" value="AKU89819.1"/>
    <property type="molecule type" value="Genomic_DNA"/>
</dbReference>
<gene>
    <name evidence="6" type="ORF">AKJ08_0206</name>
</gene>
<dbReference type="PROSITE" id="PS00194">
    <property type="entry name" value="THIOREDOXIN_1"/>
    <property type="match status" value="1"/>
</dbReference>